<dbReference type="InterPro" id="IPR014710">
    <property type="entry name" value="RmlC-like_jellyroll"/>
</dbReference>
<comment type="caution">
    <text evidence="3">The sequence shown here is derived from an EMBL/GenBank/DDBJ whole genome shotgun (WGS) entry which is preliminary data.</text>
</comment>
<dbReference type="Pfam" id="PF01381">
    <property type="entry name" value="HTH_3"/>
    <property type="match status" value="1"/>
</dbReference>
<dbReference type="InterPro" id="IPR010982">
    <property type="entry name" value="Lambda_DNA-bd_dom_sf"/>
</dbReference>
<keyword evidence="4" id="KW-1185">Reference proteome</keyword>
<name>A0A3A8B7H2_9RHOB</name>
<dbReference type="PANTHER" id="PTHR46797">
    <property type="entry name" value="HTH-TYPE TRANSCRIPTIONAL REGULATOR"/>
    <property type="match status" value="1"/>
</dbReference>
<accession>A0A3A8B7H2</accession>
<evidence type="ECO:0000313" key="4">
    <source>
        <dbReference type="Proteomes" id="UP000281128"/>
    </source>
</evidence>
<dbReference type="OrthoDB" id="9814751at2"/>
<dbReference type="InterPro" id="IPR050807">
    <property type="entry name" value="TransReg_Diox_bact_type"/>
</dbReference>
<dbReference type="PANTHER" id="PTHR46797:SF2">
    <property type="entry name" value="TRANSCRIPTIONAL REGULATOR"/>
    <property type="match status" value="1"/>
</dbReference>
<evidence type="ECO:0000256" key="1">
    <source>
        <dbReference type="ARBA" id="ARBA00023125"/>
    </source>
</evidence>
<dbReference type="Pfam" id="PF07883">
    <property type="entry name" value="Cupin_2"/>
    <property type="match status" value="1"/>
</dbReference>
<protein>
    <submittedName>
        <fullName evidence="3">Cupin domain-containing protein</fullName>
    </submittedName>
</protein>
<dbReference type="InterPro" id="IPR013096">
    <property type="entry name" value="Cupin_2"/>
</dbReference>
<dbReference type="SUPFAM" id="SSF51182">
    <property type="entry name" value="RmlC-like cupins"/>
    <property type="match status" value="1"/>
</dbReference>
<feature type="domain" description="HTH cro/C1-type" evidence="2">
    <location>
        <begin position="208"/>
        <end position="262"/>
    </location>
</feature>
<keyword evidence="1" id="KW-0238">DNA-binding</keyword>
<dbReference type="SMART" id="SM00530">
    <property type="entry name" value="HTH_XRE"/>
    <property type="match status" value="1"/>
</dbReference>
<dbReference type="GO" id="GO:0003677">
    <property type="term" value="F:DNA binding"/>
    <property type="evidence" value="ECO:0007669"/>
    <property type="project" value="UniProtKB-KW"/>
</dbReference>
<dbReference type="Proteomes" id="UP000281128">
    <property type="component" value="Unassembled WGS sequence"/>
</dbReference>
<dbReference type="PROSITE" id="PS50943">
    <property type="entry name" value="HTH_CROC1"/>
    <property type="match status" value="1"/>
</dbReference>
<evidence type="ECO:0000259" key="2">
    <source>
        <dbReference type="PROSITE" id="PS50943"/>
    </source>
</evidence>
<dbReference type="CDD" id="cd00093">
    <property type="entry name" value="HTH_XRE"/>
    <property type="match status" value="1"/>
</dbReference>
<proteinExistence type="predicted"/>
<dbReference type="GO" id="GO:0005829">
    <property type="term" value="C:cytosol"/>
    <property type="evidence" value="ECO:0007669"/>
    <property type="project" value="TreeGrafter"/>
</dbReference>
<dbReference type="SUPFAM" id="SSF47413">
    <property type="entry name" value="lambda repressor-like DNA-binding domains"/>
    <property type="match status" value="1"/>
</dbReference>
<dbReference type="GO" id="GO:0003700">
    <property type="term" value="F:DNA-binding transcription factor activity"/>
    <property type="evidence" value="ECO:0007669"/>
    <property type="project" value="TreeGrafter"/>
</dbReference>
<dbReference type="Gene3D" id="1.10.260.40">
    <property type="entry name" value="lambda repressor-like DNA-binding domains"/>
    <property type="match status" value="1"/>
</dbReference>
<dbReference type="EMBL" id="RAPE01000006">
    <property type="protein sequence ID" value="RKF12693.1"/>
    <property type="molecule type" value="Genomic_DNA"/>
</dbReference>
<dbReference type="AlphaFoldDB" id="A0A3A8B7H2"/>
<gene>
    <name evidence="3" type="ORF">D6850_17190</name>
</gene>
<reference evidence="3 4" key="1">
    <citation type="submission" date="2018-09" db="EMBL/GenBank/DDBJ databases">
        <title>Roseovarius spongiae sp. nov., isolated from a marine sponge.</title>
        <authorList>
            <person name="Zhuang L."/>
            <person name="Luo L."/>
        </authorList>
    </citation>
    <scope>NUCLEOTIDE SEQUENCE [LARGE SCALE GENOMIC DNA]</scope>
    <source>
        <strain evidence="3 4">HN-E21</strain>
    </source>
</reference>
<organism evidence="3 4">
    <name type="scientific">Roseovarius spongiae</name>
    <dbReference type="NCBI Taxonomy" id="2320272"/>
    <lineage>
        <taxon>Bacteria</taxon>
        <taxon>Pseudomonadati</taxon>
        <taxon>Pseudomonadota</taxon>
        <taxon>Alphaproteobacteria</taxon>
        <taxon>Rhodobacterales</taxon>
        <taxon>Roseobacteraceae</taxon>
        <taxon>Roseovarius</taxon>
    </lineage>
</organism>
<evidence type="ECO:0000313" key="3">
    <source>
        <dbReference type="EMBL" id="RKF12693.1"/>
    </source>
</evidence>
<dbReference type="InterPro" id="IPR011051">
    <property type="entry name" value="RmlC_Cupin_sf"/>
</dbReference>
<dbReference type="Gene3D" id="2.60.120.10">
    <property type="entry name" value="Jelly Rolls"/>
    <property type="match status" value="1"/>
</dbReference>
<sequence length="385" mass="42356">MSQDVARDGCGLRSMSYSSRPSKILVATSLVTGAELIALVRIGGSGVDAITTVPPRLGSAATGRASMAALARPAIAALQSALLLMVNISTSCGFPNSREFSLSMKSRSAADSREQCQDAKYYSKIAYFSSSQSKNESFDVPRRSLFSHMDINFKKNIVNLMINPVSPHDKGRPSGIEPYHYLQVIRRPMTQTQDDFNAETLRGIGDRIRALRTGRGLTLSALSKQSQVSVAMLSHIERGRTSPSIKVLDRLRIALGVPLADFFSDAEPRTGEQNVVTRRHKRPVLDFDAVGLTKELLSPERNSELEFFLLKLEPGGNSGPEPFHRIGEKCGMVLSGRFELMIGDHYHDLEAGDAFQFDSSQPHSFRNLAEGETQIIWVIRSREIG</sequence>
<dbReference type="InterPro" id="IPR001387">
    <property type="entry name" value="Cro/C1-type_HTH"/>
</dbReference>
<dbReference type="CDD" id="cd02209">
    <property type="entry name" value="cupin_XRE_C"/>
    <property type="match status" value="1"/>
</dbReference>